<name>A0ABU9YAK8_9SPHN</name>
<feature type="signal peptide" evidence="1">
    <location>
        <begin position="1"/>
        <end position="24"/>
    </location>
</feature>
<feature type="chain" id="PRO_5047064442" description="Twin-arginine translocation signal domain-containing protein" evidence="1">
    <location>
        <begin position="25"/>
        <end position="64"/>
    </location>
</feature>
<evidence type="ECO:0000256" key="1">
    <source>
        <dbReference type="SAM" id="SignalP"/>
    </source>
</evidence>
<evidence type="ECO:0000313" key="2">
    <source>
        <dbReference type="EMBL" id="MEN2792850.1"/>
    </source>
</evidence>
<protein>
    <recommendedName>
        <fullName evidence="4">Twin-arginine translocation signal domain-containing protein</fullName>
    </recommendedName>
</protein>
<dbReference type="Proteomes" id="UP001419910">
    <property type="component" value="Unassembled WGS sequence"/>
</dbReference>
<sequence length="64" mass="6651">MKLSRRDMIGAGAAALLLPGAALAASPGLDAIARGRGLRFGSTLGVRTRFADQRYRALAAAPKR</sequence>
<dbReference type="EMBL" id="JBDIME010000034">
    <property type="protein sequence ID" value="MEN2792850.1"/>
    <property type="molecule type" value="Genomic_DNA"/>
</dbReference>
<dbReference type="InterPro" id="IPR006311">
    <property type="entry name" value="TAT_signal"/>
</dbReference>
<keyword evidence="1" id="KW-0732">Signal</keyword>
<comment type="caution">
    <text evidence="2">The sequence shown here is derived from an EMBL/GenBank/DDBJ whole genome shotgun (WGS) entry which is preliminary data.</text>
</comment>
<gene>
    <name evidence="2" type="ORF">ABC974_24690</name>
</gene>
<evidence type="ECO:0000313" key="3">
    <source>
        <dbReference type="Proteomes" id="UP001419910"/>
    </source>
</evidence>
<keyword evidence="3" id="KW-1185">Reference proteome</keyword>
<evidence type="ECO:0008006" key="4">
    <source>
        <dbReference type="Google" id="ProtNLM"/>
    </source>
</evidence>
<dbReference type="PROSITE" id="PS51318">
    <property type="entry name" value="TAT"/>
    <property type="match status" value="1"/>
</dbReference>
<reference evidence="2 3" key="1">
    <citation type="submission" date="2024-05" db="EMBL/GenBank/DDBJ databases">
        <authorList>
            <person name="Liu Q."/>
            <person name="Xin Y.-H."/>
        </authorList>
    </citation>
    <scope>NUCLEOTIDE SEQUENCE [LARGE SCALE GENOMIC DNA]</scope>
    <source>
        <strain evidence="2 3">CGMCC 1.10181</strain>
    </source>
</reference>
<accession>A0ABU9YAK8</accession>
<proteinExistence type="predicted"/>
<organism evidence="2 3">
    <name type="scientific">Sphingomonas oligophenolica</name>
    <dbReference type="NCBI Taxonomy" id="301154"/>
    <lineage>
        <taxon>Bacteria</taxon>
        <taxon>Pseudomonadati</taxon>
        <taxon>Pseudomonadota</taxon>
        <taxon>Alphaproteobacteria</taxon>
        <taxon>Sphingomonadales</taxon>
        <taxon>Sphingomonadaceae</taxon>
        <taxon>Sphingomonas</taxon>
    </lineage>
</organism>
<dbReference type="RefSeq" id="WP_343890982.1">
    <property type="nucleotide sequence ID" value="NZ_BAAAEH010000037.1"/>
</dbReference>